<evidence type="ECO:0000313" key="20">
    <source>
        <dbReference type="EMBL" id="ETN81990.1"/>
    </source>
</evidence>
<dbReference type="SUPFAM" id="SSF55282">
    <property type="entry name" value="RL5-like"/>
    <property type="match status" value="1"/>
</dbReference>
<evidence type="ECO:0000256" key="16">
    <source>
        <dbReference type="ARBA" id="ARBA00023274"/>
    </source>
</evidence>
<dbReference type="CTD" id="25348279"/>
<name>W2TIQ9_NECAM</name>
<dbReference type="Proteomes" id="UP000053676">
    <property type="component" value="Unassembled WGS sequence"/>
</dbReference>
<keyword evidence="16" id="KW-0687">Ribonucleoprotein</keyword>
<evidence type="ECO:0000313" key="21">
    <source>
        <dbReference type="Proteomes" id="UP000053676"/>
    </source>
</evidence>
<dbReference type="InterPro" id="IPR029044">
    <property type="entry name" value="Nucleotide-diphossugar_trans"/>
</dbReference>
<dbReference type="PANTHER" id="PTHR43398:SF1">
    <property type="entry name" value="DOLICHOL-PHOSPHATE MANNOSYLTRANSFERASE SUBUNIT 1"/>
    <property type="match status" value="1"/>
</dbReference>
<comment type="subunit">
    <text evidence="6">Component of the large ribosomal subunit.</text>
</comment>
<dbReference type="AlphaFoldDB" id="W2TIQ9"/>
<dbReference type="InterPro" id="IPR031309">
    <property type="entry name" value="Ribosomal_uL5_C"/>
</dbReference>
<evidence type="ECO:0000256" key="15">
    <source>
        <dbReference type="ARBA" id="ARBA00023242"/>
    </source>
</evidence>
<dbReference type="GO" id="GO:0035269">
    <property type="term" value="P:protein O-linked glycosylation via mannose"/>
    <property type="evidence" value="ECO:0007669"/>
    <property type="project" value="TreeGrafter"/>
</dbReference>
<dbReference type="Pfam" id="PF00281">
    <property type="entry name" value="Ribosomal_L5"/>
    <property type="match status" value="1"/>
</dbReference>
<evidence type="ECO:0000259" key="19">
    <source>
        <dbReference type="Pfam" id="PF00673"/>
    </source>
</evidence>
<evidence type="ECO:0000256" key="8">
    <source>
        <dbReference type="ARBA" id="ARBA00014858"/>
    </source>
</evidence>
<keyword evidence="11" id="KW-0808">Transferase</keyword>
<evidence type="ECO:0000259" key="18">
    <source>
        <dbReference type="Pfam" id="PF00535"/>
    </source>
</evidence>
<keyword evidence="9" id="KW-0963">Cytoplasm</keyword>
<feature type="domain" description="Large ribosomal subunit protein uL5 N-terminal" evidence="17">
    <location>
        <begin position="17"/>
        <end position="76"/>
    </location>
</feature>
<dbReference type="GO" id="GO:0005634">
    <property type="term" value="C:nucleus"/>
    <property type="evidence" value="ECO:0007669"/>
    <property type="project" value="UniProtKB-SubCell"/>
</dbReference>
<evidence type="ECO:0000256" key="2">
    <source>
        <dbReference type="ARBA" id="ARBA00004123"/>
    </source>
</evidence>
<dbReference type="FunFam" id="3.30.1440.10:FF:000004">
    <property type="entry name" value="60S ribosomal protein L11, putative"/>
    <property type="match status" value="1"/>
</dbReference>
<accession>W2TIQ9</accession>
<dbReference type="Gene3D" id="3.90.550.10">
    <property type="entry name" value="Spore Coat Polysaccharide Biosynthesis Protein SpsA, Chain A"/>
    <property type="match status" value="1"/>
</dbReference>
<dbReference type="NCBIfam" id="NF003258">
    <property type="entry name" value="PRK04219.1"/>
    <property type="match status" value="1"/>
</dbReference>
<dbReference type="GO" id="GO:0005762">
    <property type="term" value="C:mitochondrial large ribosomal subunit"/>
    <property type="evidence" value="ECO:0007669"/>
    <property type="project" value="InterPro"/>
</dbReference>
<dbReference type="GO" id="GO:0006488">
    <property type="term" value="P:dolichol-linked oligosaccharide biosynthetic process"/>
    <property type="evidence" value="ECO:0007669"/>
    <property type="project" value="TreeGrafter"/>
</dbReference>
<dbReference type="GO" id="GO:0004582">
    <property type="term" value="F:dolichyl-phosphate beta-D-mannosyltransferase activity"/>
    <property type="evidence" value="ECO:0007669"/>
    <property type="project" value="UniProtKB-EC"/>
</dbReference>
<keyword evidence="15" id="KW-0539">Nucleus</keyword>
<dbReference type="Pfam" id="PF00535">
    <property type="entry name" value="Glycos_transf_2"/>
    <property type="match status" value="1"/>
</dbReference>
<dbReference type="InterPro" id="IPR018615">
    <property type="entry name" value="Ribosomal_mL55"/>
</dbReference>
<evidence type="ECO:0000256" key="11">
    <source>
        <dbReference type="ARBA" id="ARBA00022679"/>
    </source>
</evidence>
<evidence type="ECO:0000256" key="5">
    <source>
        <dbReference type="ARBA" id="ARBA00008553"/>
    </source>
</evidence>
<dbReference type="SUPFAM" id="SSF53448">
    <property type="entry name" value="Nucleotide-diphospho-sugar transferases"/>
    <property type="match status" value="1"/>
</dbReference>
<dbReference type="GO" id="GO:0003735">
    <property type="term" value="F:structural constituent of ribosome"/>
    <property type="evidence" value="ECO:0007669"/>
    <property type="project" value="InterPro"/>
</dbReference>
<dbReference type="InterPro" id="IPR022803">
    <property type="entry name" value="Ribosomal_uL5_dom_sf"/>
</dbReference>
<feature type="domain" description="Large ribosomal subunit protein uL5 C-terminal" evidence="19">
    <location>
        <begin position="80"/>
        <end position="156"/>
    </location>
</feature>
<dbReference type="Gene3D" id="6.20.130.20">
    <property type="entry name" value="Mitochondrial ribosomal protein L55"/>
    <property type="match status" value="1"/>
</dbReference>
<comment type="function">
    <text evidence="1">Component of the ribosome, a large ribonucleoprotein complex responsible for the synthesis of proteins in the cell. The small ribosomal subunit (SSU) binds messenger RNAs (mRNAs) and translates the encoded message by selecting cognate aminoacyl-transfer RNA (tRNA) molecules. The large subunit (LSU) contains the ribosomal catalytic site termed the peptidyl transferase center (PTC), which catalyzes the formation of peptide bonds, thereby polymerizing the amino acids delivered by tRNAs into a polypeptide chain. The nascent polypeptides leave the ribosome through a tunnel in the LSU and interact with protein factors that function in enzymatic processing, targeting, and the membrane insertion of nascent chains at the exit of the ribosomal tunnel.</text>
</comment>
<evidence type="ECO:0000256" key="14">
    <source>
        <dbReference type="ARBA" id="ARBA00022980"/>
    </source>
</evidence>
<keyword evidence="21" id="KW-1185">Reference proteome</keyword>
<organism evidence="20 21">
    <name type="scientific">Necator americanus</name>
    <name type="common">Human hookworm</name>
    <dbReference type="NCBI Taxonomy" id="51031"/>
    <lineage>
        <taxon>Eukaryota</taxon>
        <taxon>Metazoa</taxon>
        <taxon>Ecdysozoa</taxon>
        <taxon>Nematoda</taxon>
        <taxon>Chromadorea</taxon>
        <taxon>Rhabditida</taxon>
        <taxon>Rhabditina</taxon>
        <taxon>Rhabditomorpha</taxon>
        <taxon>Strongyloidea</taxon>
        <taxon>Ancylostomatidae</taxon>
        <taxon>Bunostominae</taxon>
        <taxon>Necator</taxon>
    </lineage>
</organism>
<dbReference type="CDD" id="cd06442">
    <property type="entry name" value="DPM1_like"/>
    <property type="match status" value="1"/>
</dbReference>
<dbReference type="GO" id="GO:0019843">
    <property type="term" value="F:rRNA binding"/>
    <property type="evidence" value="ECO:0007669"/>
    <property type="project" value="UniProtKB-KW"/>
</dbReference>
<dbReference type="GO" id="GO:0005789">
    <property type="term" value="C:endoplasmic reticulum membrane"/>
    <property type="evidence" value="ECO:0007669"/>
    <property type="project" value="TreeGrafter"/>
</dbReference>
<dbReference type="FunFam" id="3.90.550.10:FF:000082">
    <property type="entry name" value="Dolichol-phosphate mannosyltransferase subunit 1"/>
    <property type="match status" value="1"/>
</dbReference>
<reference evidence="21" key="1">
    <citation type="journal article" date="2014" name="Nat. Genet.">
        <title>Genome of the human hookworm Necator americanus.</title>
        <authorList>
            <person name="Tang Y.T."/>
            <person name="Gao X."/>
            <person name="Rosa B.A."/>
            <person name="Abubucker S."/>
            <person name="Hallsworth-Pepin K."/>
            <person name="Martin J."/>
            <person name="Tyagi R."/>
            <person name="Heizer E."/>
            <person name="Zhang X."/>
            <person name="Bhonagiri-Palsikar V."/>
            <person name="Minx P."/>
            <person name="Warren W.C."/>
            <person name="Wang Q."/>
            <person name="Zhan B."/>
            <person name="Hotez P.J."/>
            <person name="Sternberg P.W."/>
            <person name="Dougall A."/>
            <person name="Gaze S.T."/>
            <person name="Mulvenna J."/>
            <person name="Sotillo J."/>
            <person name="Ranganathan S."/>
            <person name="Rabelo E.M."/>
            <person name="Wilson R.K."/>
            <person name="Felgner P.L."/>
            <person name="Bethony J."/>
            <person name="Hawdon J.M."/>
            <person name="Gasser R.B."/>
            <person name="Loukas A."/>
            <person name="Mitreva M."/>
        </authorList>
    </citation>
    <scope>NUCLEOTIDE SEQUENCE [LARGE SCALE GENOMIC DNA]</scope>
</reference>
<evidence type="ECO:0000259" key="17">
    <source>
        <dbReference type="Pfam" id="PF00281"/>
    </source>
</evidence>
<feature type="domain" description="Glycosyltransferase 2-like" evidence="18">
    <location>
        <begin position="393"/>
        <end position="568"/>
    </location>
</feature>
<comment type="subcellular location">
    <subcellularLocation>
        <location evidence="3">Cytoplasm</location>
    </subcellularLocation>
    <subcellularLocation>
        <location evidence="2">Nucleus</location>
    </subcellularLocation>
</comment>
<dbReference type="EMBL" id="KI658604">
    <property type="protein sequence ID" value="ETN81990.1"/>
    <property type="molecule type" value="Genomic_DNA"/>
</dbReference>
<keyword evidence="12" id="KW-0699">rRNA-binding</keyword>
<dbReference type="InterPro" id="IPR001173">
    <property type="entry name" value="Glyco_trans_2-like"/>
</dbReference>
<dbReference type="InterPro" id="IPR044884">
    <property type="entry name" value="Ribosomal_mL55_sf"/>
</dbReference>
<evidence type="ECO:0000256" key="13">
    <source>
        <dbReference type="ARBA" id="ARBA00022884"/>
    </source>
</evidence>
<dbReference type="EC" id="2.4.1.83" evidence="7"/>
<gene>
    <name evidence="20" type="ORF">NECAME_08249</name>
</gene>
<keyword evidence="13" id="KW-0694">RNA-binding</keyword>
<dbReference type="Gene3D" id="3.30.1440.10">
    <property type="match status" value="1"/>
</dbReference>
<evidence type="ECO:0000256" key="7">
    <source>
        <dbReference type="ARBA" id="ARBA00012704"/>
    </source>
</evidence>
<evidence type="ECO:0000256" key="1">
    <source>
        <dbReference type="ARBA" id="ARBA00004021"/>
    </source>
</evidence>
<proteinExistence type="inferred from homology"/>
<evidence type="ECO:0000256" key="10">
    <source>
        <dbReference type="ARBA" id="ARBA00022676"/>
    </source>
</evidence>
<dbReference type="GO" id="GO:0006506">
    <property type="term" value="P:GPI anchor biosynthetic process"/>
    <property type="evidence" value="ECO:0007669"/>
    <property type="project" value="TreeGrafter"/>
</dbReference>
<evidence type="ECO:0000256" key="6">
    <source>
        <dbReference type="ARBA" id="ARBA00011133"/>
    </source>
</evidence>
<dbReference type="InterPro" id="IPR039528">
    <property type="entry name" value="DPM1-like"/>
</dbReference>
<keyword evidence="10" id="KW-0328">Glycosyltransferase</keyword>
<dbReference type="STRING" id="51031.W2TIQ9"/>
<evidence type="ECO:0000256" key="12">
    <source>
        <dbReference type="ARBA" id="ARBA00022730"/>
    </source>
</evidence>
<dbReference type="GeneID" id="25348279"/>
<dbReference type="InterPro" id="IPR031310">
    <property type="entry name" value="Ribosomal_uL5_N"/>
</dbReference>
<sequence length="631" mass="71736">MIEAERLAEVREKKAKNVMRELRIQKLCLNICVGESGDRLTRAAKVSRRIPCARTAHRSNPCFSKARYTVRSFGIRRNEKIAVHCTVRGAKAEEILEKGLKVKEFELHKENFSNTGNFGFGIQEHIDLGIKYDPAIGIYGMDFYVVLARPGGRVAKRRRAPGRVGPAHRVTRDEAVKWFQQKVSSNHWCQDIISDLIYLFSMMESSSLPSLGLSETFTADVKLLLSQMLLSAAFKRINCWLSCTVSILRQMIVGRCSGAGGRQLLHQFSSCRALEQERGNAWRACLGKICRTQYLRHYPVKLIRPDGSSVEIRYLEPRAVVRLPVDVNTLSDDEKRQRLAARKPKTMKIVQEQIDDNFDATEYMKFWSPQDVLESKPKKYLFSFSLGMAPEYTILLPTFNESENLPICLWLIEKCLKFVNHEVIVIDDASPDGTQEVAERLQKEYGEEKIVLKPRPGKFGLGTAYIHGLKYARGEFIILMDADLSHHPKFIPEMIELQKKENFKETVLQLDIVTGTRYALGGGVSGWDVKRKTISKGANFLAQFLLHPGVSDLTGSFRLYRKAVLAKLIHESVSKGYVFQMEMMFRASKGGYKIGEVPITFVDRFFGESKLGSQEIIGYVKGLLYLFFCVN</sequence>
<evidence type="ECO:0000256" key="3">
    <source>
        <dbReference type="ARBA" id="ARBA00004496"/>
    </source>
</evidence>
<dbReference type="InterPro" id="IPR057266">
    <property type="entry name" value="Ribosomal_uL5_euk/arc-type"/>
</dbReference>
<comment type="similarity">
    <text evidence="4">Belongs to the glycosyltransferase 2 family.</text>
</comment>
<evidence type="ECO:0000256" key="9">
    <source>
        <dbReference type="ARBA" id="ARBA00022490"/>
    </source>
</evidence>
<dbReference type="PANTHER" id="PTHR43398">
    <property type="entry name" value="DOLICHOL-PHOSPHATE MANNOSYLTRANSFERASE SUBUNIT 1"/>
    <property type="match status" value="1"/>
</dbReference>
<dbReference type="KEGG" id="nai:NECAME_08249"/>
<dbReference type="OrthoDB" id="2603at2759"/>
<comment type="similarity">
    <text evidence="5">Belongs to the universal ribosomal protein uL5 family.</text>
</comment>
<keyword evidence="14 20" id="KW-0689">Ribosomal protein</keyword>
<evidence type="ECO:0000256" key="4">
    <source>
        <dbReference type="ARBA" id="ARBA00006739"/>
    </source>
</evidence>
<dbReference type="Pfam" id="PF09776">
    <property type="entry name" value="Mitoc_L55"/>
    <property type="match status" value="1"/>
</dbReference>
<dbReference type="Pfam" id="PF00673">
    <property type="entry name" value="Ribosomal_L5_C"/>
    <property type="match status" value="1"/>
</dbReference>
<protein>
    <recommendedName>
        <fullName evidence="8">Dolichol-phosphate mannosyltransferase subunit 1</fullName>
        <ecNumber evidence="7">2.4.1.83</ecNumber>
    </recommendedName>
</protein>